<dbReference type="Pfam" id="PF01557">
    <property type="entry name" value="FAA_hydrolase"/>
    <property type="match status" value="1"/>
</dbReference>
<dbReference type="OrthoDB" id="411064at2759"/>
<dbReference type="Gene3D" id="3.90.850.10">
    <property type="entry name" value="Fumarylacetoacetase-like, C-terminal domain"/>
    <property type="match status" value="1"/>
</dbReference>
<proteinExistence type="inferred from homology"/>
<protein>
    <recommendedName>
        <fullName evidence="3">Fumarylacetoacetase-like C-terminal domain-containing protein</fullName>
    </recommendedName>
</protein>
<sequence length="274" mass="29756">MSAWTRLVRFIGQDGQVYLGQPVNASIDVGLAVISGEAVVANVIKGDIYSGTVSSKEVTIKKLLPPVTRDECSIIRCLGLNYMKHAQEANMDIPKDPILFIKPRTALAGPGELSVSKAAQDDQLDFETELALVIGKDALDVSEEEALDYVLGYTASNDVSVRKFQLSNSQWCFGKGFNESCPIGPVLIRAGEIDPDNLDLKGVLSGEVVQQSNTSKAISFLSQGTTLEKGTIIQMGTPSGIGWARDPKRLIKDGEEMRIWFQGIGTLINTFKYL</sequence>
<feature type="domain" description="Fumarylacetoacetase-like C-terminal" evidence="3">
    <location>
        <begin position="75"/>
        <end position="271"/>
    </location>
</feature>
<name>A0A427YVR2_9TREE</name>
<comment type="caution">
    <text evidence="4">The sequence shown here is derived from an EMBL/GenBank/DDBJ whole genome shotgun (WGS) entry which is preliminary data.</text>
</comment>
<keyword evidence="2" id="KW-0479">Metal-binding</keyword>
<evidence type="ECO:0000256" key="1">
    <source>
        <dbReference type="ARBA" id="ARBA00010211"/>
    </source>
</evidence>
<dbReference type="GO" id="GO:0018773">
    <property type="term" value="F:acetylpyruvate hydrolase activity"/>
    <property type="evidence" value="ECO:0007669"/>
    <property type="project" value="TreeGrafter"/>
</dbReference>
<dbReference type="SUPFAM" id="SSF56529">
    <property type="entry name" value="FAH"/>
    <property type="match status" value="1"/>
</dbReference>
<organism evidence="4 5">
    <name type="scientific">Saitozyma podzolica</name>
    <dbReference type="NCBI Taxonomy" id="1890683"/>
    <lineage>
        <taxon>Eukaryota</taxon>
        <taxon>Fungi</taxon>
        <taxon>Dikarya</taxon>
        <taxon>Basidiomycota</taxon>
        <taxon>Agaricomycotina</taxon>
        <taxon>Tremellomycetes</taxon>
        <taxon>Tremellales</taxon>
        <taxon>Trimorphomycetaceae</taxon>
        <taxon>Saitozyma</taxon>
    </lineage>
</organism>
<dbReference type="PANTHER" id="PTHR11820">
    <property type="entry name" value="ACYLPYRUVASE"/>
    <property type="match status" value="1"/>
</dbReference>
<dbReference type="EMBL" id="RSCD01000001">
    <property type="protein sequence ID" value="RSH95228.1"/>
    <property type="molecule type" value="Genomic_DNA"/>
</dbReference>
<dbReference type="GO" id="GO:0050163">
    <property type="term" value="F:oxaloacetate tautomerase activity"/>
    <property type="evidence" value="ECO:0007669"/>
    <property type="project" value="UniProtKB-ARBA"/>
</dbReference>
<evidence type="ECO:0000313" key="4">
    <source>
        <dbReference type="EMBL" id="RSH95228.1"/>
    </source>
</evidence>
<keyword evidence="5" id="KW-1185">Reference proteome</keyword>
<gene>
    <name evidence="4" type="ORF">EHS25_000314</name>
</gene>
<dbReference type="GO" id="GO:0006107">
    <property type="term" value="P:oxaloacetate metabolic process"/>
    <property type="evidence" value="ECO:0007669"/>
    <property type="project" value="UniProtKB-ARBA"/>
</dbReference>
<dbReference type="STRING" id="1890683.A0A427YVR2"/>
<dbReference type="PANTHER" id="PTHR11820:SF7">
    <property type="entry name" value="ACYLPYRUVASE FAHD1, MITOCHONDRIAL"/>
    <property type="match status" value="1"/>
</dbReference>
<reference evidence="4 5" key="1">
    <citation type="submission" date="2018-11" db="EMBL/GenBank/DDBJ databases">
        <title>Genome sequence of Saitozyma podzolica DSM 27192.</title>
        <authorList>
            <person name="Aliyu H."/>
            <person name="Gorte O."/>
            <person name="Ochsenreither K."/>
        </authorList>
    </citation>
    <scope>NUCLEOTIDE SEQUENCE [LARGE SCALE GENOMIC DNA]</scope>
    <source>
        <strain evidence="4 5">DSM 27192</strain>
    </source>
</reference>
<comment type="similarity">
    <text evidence="1">Belongs to the FAH family.</text>
</comment>
<dbReference type="InterPro" id="IPR036663">
    <property type="entry name" value="Fumarylacetoacetase_C_sf"/>
</dbReference>
<evidence type="ECO:0000256" key="2">
    <source>
        <dbReference type="ARBA" id="ARBA00022723"/>
    </source>
</evidence>
<accession>A0A427YVR2</accession>
<evidence type="ECO:0000313" key="5">
    <source>
        <dbReference type="Proteomes" id="UP000279259"/>
    </source>
</evidence>
<dbReference type="GO" id="GO:0046872">
    <property type="term" value="F:metal ion binding"/>
    <property type="evidence" value="ECO:0007669"/>
    <property type="project" value="UniProtKB-KW"/>
</dbReference>
<dbReference type="AlphaFoldDB" id="A0A427YVR2"/>
<dbReference type="InterPro" id="IPR011234">
    <property type="entry name" value="Fumarylacetoacetase-like_C"/>
</dbReference>
<evidence type="ECO:0000259" key="3">
    <source>
        <dbReference type="Pfam" id="PF01557"/>
    </source>
</evidence>
<dbReference type="Proteomes" id="UP000279259">
    <property type="component" value="Unassembled WGS sequence"/>
</dbReference>
<dbReference type="FunFam" id="3.90.850.10:FF:000002">
    <property type="entry name" value="2-hydroxyhepta-2,4-diene-1,7-dioate isomerase"/>
    <property type="match status" value="1"/>
</dbReference>